<feature type="region of interest" description="Disordered" evidence="1">
    <location>
        <begin position="1"/>
        <end position="22"/>
    </location>
</feature>
<dbReference type="AlphaFoldDB" id="A0A1R3U2V1"/>
<dbReference type="EMBL" id="FMUE01000016">
    <property type="protein sequence ID" value="SCX34674.1"/>
    <property type="molecule type" value="Genomic_DNA"/>
</dbReference>
<sequence length="369" mass="40403">MPNTVSTNGLTMSHQGTGGYEKNSTPDVCLTPSGPVPVPYSIISFSRDLIRGTRTVFADGGHSVAIKGSAHTPGYGDEPGTGKGVMSGTNMHESTWITYSPNVYAEGKNICRLSDKLFMNNKNCISGAGGHYEPPAHLEELVKELCKIFCQVRDEWHECKKKGGNCKRPSALAKERTAAALENADSRLSKAISRKFPGAVGHAEKTFFGSADKIFDGARKIYDQSAMKGAIKRQIDKLVKRKIVEKGVKMAGKAWMKLVPGLNVLSTIVDAADLAYTGYEIYDMIQQSQTVMDKAIKVVPDVGIQGKDGDLIDVYDYKFDDPDTGYQDEWQRKQEQEEAYRRASGKTPKKIDNDTCRCDKKGGLVVPSS</sequence>
<feature type="region of interest" description="Disordered" evidence="1">
    <location>
        <begin position="331"/>
        <end position="352"/>
    </location>
</feature>
<gene>
    <name evidence="2" type="ORF">DSM25559_4554</name>
</gene>
<evidence type="ECO:0000313" key="2">
    <source>
        <dbReference type="EMBL" id="SCX34674.1"/>
    </source>
</evidence>
<reference evidence="3" key="1">
    <citation type="submission" date="2016-10" db="EMBL/GenBank/DDBJ databases">
        <authorList>
            <person name="Wibberg D."/>
        </authorList>
    </citation>
    <scope>NUCLEOTIDE SEQUENCE [LARGE SCALE GENOMIC DNA]</scope>
</reference>
<accession>A0A1R3U2V1</accession>
<dbReference type="STRING" id="1907666.DSM25559_4554"/>
<feature type="compositionally biased region" description="Basic and acidic residues" evidence="1">
    <location>
        <begin position="331"/>
        <end position="341"/>
    </location>
</feature>
<evidence type="ECO:0000313" key="3">
    <source>
        <dbReference type="Proteomes" id="UP000187891"/>
    </source>
</evidence>
<evidence type="ECO:0000256" key="1">
    <source>
        <dbReference type="SAM" id="MobiDB-lite"/>
    </source>
</evidence>
<dbReference type="Proteomes" id="UP000187891">
    <property type="component" value="Unassembled WGS sequence"/>
</dbReference>
<proteinExistence type="predicted"/>
<feature type="compositionally biased region" description="Polar residues" evidence="1">
    <location>
        <begin position="1"/>
        <end position="15"/>
    </location>
</feature>
<organism evidence="2 3">
    <name type="scientific">Agrobacterium rosae</name>
    <dbReference type="NCBI Taxonomy" id="1972867"/>
    <lineage>
        <taxon>Bacteria</taxon>
        <taxon>Pseudomonadati</taxon>
        <taxon>Pseudomonadota</taxon>
        <taxon>Alphaproteobacteria</taxon>
        <taxon>Hyphomicrobiales</taxon>
        <taxon>Rhizobiaceae</taxon>
        <taxon>Rhizobium/Agrobacterium group</taxon>
        <taxon>Agrobacterium</taxon>
    </lineage>
</organism>
<protein>
    <submittedName>
        <fullName evidence="2">Uncharacterized protein</fullName>
    </submittedName>
</protein>
<name>A0A1R3U2V1_9HYPH</name>
<dbReference type="Pfam" id="PF13665">
    <property type="entry name" value="Tox-PAAR-like"/>
    <property type="match status" value="1"/>
</dbReference>